<dbReference type="Proteomes" id="UP000190797">
    <property type="component" value="Chromosome"/>
</dbReference>
<dbReference type="Gene3D" id="3.90.1200.10">
    <property type="match status" value="1"/>
</dbReference>
<dbReference type="OrthoDB" id="236897at2"/>
<evidence type="ECO:0000259" key="1">
    <source>
        <dbReference type="Pfam" id="PF01636"/>
    </source>
</evidence>
<dbReference type="RefSeq" id="WP_080047572.1">
    <property type="nucleotide sequence ID" value="NZ_CP017717.1"/>
</dbReference>
<sequence length="267" mass="29360">MVATLLHEIPLQGGDVTDGVVRVGDTVRRPASRSTPAVHALLRHLEAAGFDGAPRVVGMDEFGREILTYLPGTTGLRLESVTDEALAELAGLLRRFHDATAGFPLADVGWEGGSNDDRPPEVIGHCDLTPENVIFRRGTEGGGEPGPYAFIDFDLARPTTRLFDIVTTLRHWAPISDPVDRAPLLRGVEVGARLRLFCDAYGVPPRDRRRLLELARLRFHRSYTVMRTRATAGGNWAKMWAGGAGERIRRAAAWLDVHEDELHAHLV</sequence>
<dbReference type="InterPro" id="IPR002575">
    <property type="entry name" value="Aminoglycoside_PTrfase"/>
</dbReference>
<dbReference type="EMBL" id="CP017717">
    <property type="protein sequence ID" value="AQZ71365.1"/>
    <property type="molecule type" value="Genomic_DNA"/>
</dbReference>
<accession>A0A1V0AMB0</accession>
<proteinExistence type="predicted"/>
<keyword evidence="3" id="KW-1185">Reference proteome</keyword>
<reference evidence="3" key="1">
    <citation type="journal article" date="2017" name="Med. Chem. Commun.">
        <title>Nonomuraea sp. ATCC 55076 harbours the largest actinomycete chromosome to date and the kistamicin biosynthetic gene cluster.</title>
        <authorList>
            <person name="Nazari B."/>
            <person name="Forneris C.C."/>
            <person name="Gibson M.I."/>
            <person name="Moon K."/>
            <person name="Schramma K.R."/>
            <person name="Seyedsayamdost M.R."/>
        </authorList>
    </citation>
    <scope>NUCLEOTIDE SEQUENCE [LARGE SCALE GENOMIC DNA]</scope>
    <source>
        <strain evidence="3">ATCC 55076</strain>
    </source>
</reference>
<protein>
    <recommendedName>
        <fullName evidence="1">Aminoglycoside phosphotransferase domain-containing protein</fullName>
    </recommendedName>
</protein>
<dbReference type="SUPFAM" id="SSF56112">
    <property type="entry name" value="Protein kinase-like (PK-like)"/>
    <property type="match status" value="1"/>
</dbReference>
<dbReference type="AlphaFoldDB" id="A0A1V0AMB0"/>
<gene>
    <name evidence="2" type="ORF">BKM31_55290</name>
</gene>
<name>A0A1V0AMB0_9ACTN</name>
<dbReference type="Pfam" id="PF01636">
    <property type="entry name" value="APH"/>
    <property type="match status" value="2"/>
</dbReference>
<organism evidence="2 3">
    <name type="scientific">[Actinomadura] parvosata subsp. kistnae</name>
    <dbReference type="NCBI Taxonomy" id="1909395"/>
    <lineage>
        <taxon>Bacteria</taxon>
        <taxon>Bacillati</taxon>
        <taxon>Actinomycetota</taxon>
        <taxon>Actinomycetes</taxon>
        <taxon>Streptosporangiales</taxon>
        <taxon>Streptosporangiaceae</taxon>
        <taxon>Nonomuraea</taxon>
    </lineage>
</organism>
<feature type="domain" description="Aminoglycoside phosphotransferase" evidence="1">
    <location>
        <begin position="119"/>
        <end position="193"/>
    </location>
</feature>
<evidence type="ECO:0000313" key="2">
    <source>
        <dbReference type="EMBL" id="AQZ71365.1"/>
    </source>
</evidence>
<feature type="domain" description="Aminoglycoside phosphotransferase" evidence="1">
    <location>
        <begin position="27"/>
        <end position="108"/>
    </location>
</feature>
<dbReference type="InterPro" id="IPR011009">
    <property type="entry name" value="Kinase-like_dom_sf"/>
</dbReference>
<dbReference type="KEGG" id="noa:BKM31_55290"/>
<evidence type="ECO:0000313" key="3">
    <source>
        <dbReference type="Proteomes" id="UP000190797"/>
    </source>
</evidence>